<dbReference type="PROSITE" id="PS50110">
    <property type="entry name" value="RESPONSE_REGULATORY"/>
    <property type="match status" value="1"/>
</dbReference>
<dbReference type="InterPro" id="IPR004358">
    <property type="entry name" value="Sig_transdc_His_kin-like_C"/>
</dbReference>
<feature type="compositionally biased region" description="Low complexity" evidence="4">
    <location>
        <begin position="296"/>
        <end position="319"/>
    </location>
</feature>
<keyword evidence="9" id="KW-1185">Reference proteome</keyword>
<dbReference type="HOGENOM" id="CLU_007057_0_0_1"/>
<dbReference type="SUPFAM" id="SSF55874">
    <property type="entry name" value="ATPase domain of HSP90 chaperone/DNA topoisomerase II/histidine kinase"/>
    <property type="match status" value="1"/>
</dbReference>
<evidence type="ECO:0000313" key="9">
    <source>
        <dbReference type="Proteomes" id="UP000006352"/>
    </source>
</evidence>
<feature type="transmembrane region" description="Helical" evidence="5">
    <location>
        <begin position="49"/>
        <end position="73"/>
    </location>
</feature>
<dbReference type="PANTHER" id="PTHR45339:SF1">
    <property type="entry name" value="HYBRID SIGNAL TRANSDUCTION HISTIDINE KINASE J"/>
    <property type="match status" value="1"/>
</dbReference>
<dbReference type="InterPro" id="IPR036890">
    <property type="entry name" value="HATPase_C_sf"/>
</dbReference>
<keyword evidence="5" id="KW-1133">Transmembrane helix</keyword>
<dbReference type="InterPro" id="IPR011006">
    <property type="entry name" value="CheY-like_superfamily"/>
</dbReference>
<dbReference type="OrthoDB" id="60033at2759"/>
<dbReference type="CDD" id="cd00082">
    <property type="entry name" value="HisKA"/>
    <property type="match status" value="1"/>
</dbReference>
<dbReference type="EMBL" id="HE796902">
    <property type="protein sequence ID" value="CCL98839.1"/>
    <property type="molecule type" value="Genomic_DNA"/>
</dbReference>
<evidence type="ECO:0000259" key="7">
    <source>
        <dbReference type="PROSITE" id="PS50110"/>
    </source>
</evidence>
<keyword evidence="5" id="KW-0472">Membrane</keyword>
<dbReference type="InterPro" id="IPR036097">
    <property type="entry name" value="HisK_dim/P_sf"/>
</dbReference>
<feature type="transmembrane region" description="Helical" evidence="5">
    <location>
        <begin position="85"/>
        <end position="108"/>
    </location>
</feature>
<evidence type="ECO:0000256" key="3">
    <source>
        <dbReference type="PROSITE-ProRule" id="PRU00169"/>
    </source>
</evidence>
<dbReference type="Gene3D" id="3.40.50.2300">
    <property type="match status" value="1"/>
</dbReference>
<dbReference type="GeneID" id="24093750"/>
<protein>
    <recommendedName>
        <fullName evidence="10">Histidine kinase</fullName>
    </recommendedName>
</protein>
<dbReference type="InParanoid" id="J4H0S1"/>
<feature type="compositionally biased region" description="Low complexity" evidence="4">
    <location>
        <begin position="269"/>
        <end position="288"/>
    </location>
</feature>
<dbReference type="InterPro" id="IPR005467">
    <property type="entry name" value="His_kinase_dom"/>
</dbReference>
<dbReference type="Gene3D" id="1.10.287.130">
    <property type="match status" value="1"/>
</dbReference>
<reference evidence="8 9" key="1">
    <citation type="journal article" date="2012" name="Appl. Environ. Microbiol.">
        <title>Short-read sequencing for genomic analysis of the brown rot fungus Fibroporia radiculosa.</title>
        <authorList>
            <person name="Tang J.D."/>
            <person name="Perkins A.D."/>
            <person name="Sonstegard T.S."/>
            <person name="Schroeder S.G."/>
            <person name="Burgess S.C."/>
            <person name="Diehl S.V."/>
        </authorList>
    </citation>
    <scope>NUCLEOTIDE SEQUENCE [LARGE SCALE GENOMIC DNA]</scope>
    <source>
        <strain evidence="8 9">TFFH 294</strain>
    </source>
</reference>
<dbReference type="InterPro" id="IPR001789">
    <property type="entry name" value="Sig_transdc_resp-reg_receiver"/>
</dbReference>
<evidence type="ECO:0008006" key="10">
    <source>
        <dbReference type="Google" id="ProtNLM"/>
    </source>
</evidence>
<dbReference type="GO" id="GO:0000155">
    <property type="term" value="F:phosphorelay sensor kinase activity"/>
    <property type="evidence" value="ECO:0007669"/>
    <property type="project" value="InterPro"/>
</dbReference>
<dbReference type="SUPFAM" id="SSF52172">
    <property type="entry name" value="CheY-like"/>
    <property type="match status" value="1"/>
</dbReference>
<sequence>MAIPSLRVRQCSFDAQLVVLSYCISWLGAYTSTQIIIHAKYTRNAWIKWLWTFLASLAYGFCAIWCMHFVGMLACHLDIHIGFDFYLTILSAVVAVGFTFAAFSSPYISDAIGDSRFLHAISHLFRAIRRCIFSCCPKRDLEAGYEALGQGGEDDRRSSTSQDPEPQGEEQIDYQGIDDDEREASLERTSLESVSVTELPERAPAPASIPQPLPVQTPVPPPTRGRPHGPAYTRRISSGSRKSQGHSTTLKSPPLVRQRSLPRVRRLSTESGSNSPSTASSSLSSSDSSSRHRQRGSGNSLSGTTLASGTTESSSSLSSWGESLHVGLSRETRLRIKARARERPLPTFGWRYWMKAHWQTITALVVVRAAVWGLALVMMHYCGMWAMIIPNGHISWDLRIVVLSYVVAFTLCLVSCATMEHIEVHFGRQVAFSTISAAGCCSMHYTGMAAATFYTYSAPAPPGQAGYPAYLPITIIGIAVCVCVVSNVVLAHSAINARNRMAEMILTKRRLWRIMAEKEAAEQANELKQQFISVASHEIRTPLHTVNGYCELLSRTDLTEEQTLYVSSIQQACHAINVIAGNVLDFSKLDRNNVELSARPVLMHLRKVVEDLARIQPSQPGVDVVISVVSEVPETVYLDETYTFRVLMNLLSNAQKFCEKGYICVSVSMAAPAQLMIQVRDTGCGIPTNFRDALFQPFRQADTSMTRARQGTGLGLSIVKHLVQRMSGTVDVESTEGEGTMFTVKLPVALSNEEQSRPDLLDLMEGPKPSSRKRLRVVHSDSRTEALFVELWRQHGHFSLAGITENSVEALSRNADAIWADAESVASSALLRAMLCARTPHPLPVYIVYSELHDLSSLEPEFSDARNAVLVKRPLILHGLREVIEQPEAHMGTHLVKDTPKVRFAIPAGRFDVVDPSTSKDKFVEKSPVPIVSAEEIELETKVKEKEKVLLVEDNLINQRLGRRLLEKLGYDVTAVNNGQQAIDAVSEISYYCCLMDCQMPVVDGFTATRKIRALEQEGVLPGHLPIIALTANVTTDSEDRCRQAGMDHFLPKPLVLSDLDDTLTTHGRSNPNR</sequence>
<proteinExistence type="predicted"/>
<dbReference type="PROSITE" id="PS50109">
    <property type="entry name" value="HIS_KIN"/>
    <property type="match status" value="1"/>
</dbReference>
<dbReference type="STRING" id="599839.J4H0S1"/>
<dbReference type="SUPFAM" id="SSF47384">
    <property type="entry name" value="Homodimeric domain of signal transducing histidine kinase"/>
    <property type="match status" value="1"/>
</dbReference>
<feature type="transmembrane region" description="Helical" evidence="5">
    <location>
        <begin position="400"/>
        <end position="418"/>
    </location>
</feature>
<evidence type="ECO:0000259" key="6">
    <source>
        <dbReference type="PROSITE" id="PS50109"/>
    </source>
</evidence>
<gene>
    <name evidence="8" type="ORF">FIBRA_00844</name>
</gene>
<dbReference type="InterPro" id="IPR005330">
    <property type="entry name" value="MHYT_dom"/>
</dbReference>
<evidence type="ECO:0000313" key="8">
    <source>
        <dbReference type="EMBL" id="CCL98839.1"/>
    </source>
</evidence>
<dbReference type="SMART" id="SM00448">
    <property type="entry name" value="REC"/>
    <property type="match status" value="1"/>
</dbReference>
<dbReference type="InterPro" id="IPR003661">
    <property type="entry name" value="HisK_dim/P_dom"/>
</dbReference>
<dbReference type="Pfam" id="PF00512">
    <property type="entry name" value="HisKA"/>
    <property type="match status" value="1"/>
</dbReference>
<dbReference type="CDD" id="cd16922">
    <property type="entry name" value="HATPase_EvgS-ArcB-TorS-like"/>
    <property type="match status" value="1"/>
</dbReference>
<name>J4H0S1_9APHY</name>
<dbReference type="SMART" id="SM00387">
    <property type="entry name" value="HATPase_c"/>
    <property type="match status" value="1"/>
</dbReference>
<feature type="transmembrane region" description="Helical" evidence="5">
    <location>
        <begin position="430"/>
        <end position="457"/>
    </location>
</feature>
<dbReference type="PRINTS" id="PR00344">
    <property type="entry name" value="BCTRLSENSOR"/>
</dbReference>
<dbReference type="Pfam" id="PF03707">
    <property type="entry name" value="MHYT"/>
    <property type="match status" value="3"/>
</dbReference>
<feature type="transmembrane region" description="Helical" evidence="5">
    <location>
        <begin position="15"/>
        <end position="37"/>
    </location>
</feature>
<feature type="transmembrane region" description="Helical" evidence="5">
    <location>
        <begin position="361"/>
        <end position="388"/>
    </location>
</feature>
<feature type="domain" description="Histidine kinase" evidence="6">
    <location>
        <begin position="534"/>
        <end position="750"/>
    </location>
</feature>
<accession>J4H0S1</accession>
<feature type="compositionally biased region" description="Pro residues" evidence="4">
    <location>
        <begin position="207"/>
        <end position="224"/>
    </location>
</feature>
<feature type="compositionally biased region" description="Polar residues" evidence="4">
    <location>
        <begin position="235"/>
        <end position="251"/>
    </location>
</feature>
<dbReference type="Proteomes" id="UP000006352">
    <property type="component" value="Unassembled WGS sequence"/>
</dbReference>
<keyword evidence="2" id="KW-0902">Two-component regulatory system</keyword>
<feature type="modified residue" description="4-aspartylphosphate" evidence="3">
    <location>
        <position position="997"/>
    </location>
</feature>
<evidence type="ECO:0000256" key="2">
    <source>
        <dbReference type="ARBA" id="ARBA00023012"/>
    </source>
</evidence>
<dbReference type="SMART" id="SM00388">
    <property type="entry name" value="HisKA"/>
    <property type="match status" value="1"/>
</dbReference>
<dbReference type="PANTHER" id="PTHR45339">
    <property type="entry name" value="HYBRID SIGNAL TRANSDUCTION HISTIDINE KINASE J"/>
    <property type="match status" value="1"/>
</dbReference>
<feature type="transmembrane region" description="Helical" evidence="5">
    <location>
        <begin position="469"/>
        <end position="491"/>
    </location>
</feature>
<feature type="region of interest" description="Disordered" evidence="4">
    <location>
        <begin position="148"/>
        <end position="319"/>
    </location>
</feature>
<keyword evidence="1 3" id="KW-0597">Phosphoprotein</keyword>
<dbReference type="CDD" id="cd17546">
    <property type="entry name" value="REC_hyHK_CKI1_RcsC-like"/>
    <property type="match status" value="1"/>
</dbReference>
<feature type="domain" description="Response regulatory" evidence="7">
    <location>
        <begin position="948"/>
        <end position="1068"/>
    </location>
</feature>
<evidence type="ECO:0000256" key="1">
    <source>
        <dbReference type="ARBA" id="ARBA00022553"/>
    </source>
</evidence>
<keyword evidence="5" id="KW-0812">Transmembrane</keyword>
<evidence type="ECO:0000256" key="4">
    <source>
        <dbReference type="SAM" id="MobiDB-lite"/>
    </source>
</evidence>
<dbReference type="Gene3D" id="3.30.565.10">
    <property type="entry name" value="Histidine kinase-like ATPase, C-terminal domain"/>
    <property type="match status" value="1"/>
</dbReference>
<dbReference type="InterPro" id="IPR003594">
    <property type="entry name" value="HATPase_dom"/>
</dbReference>
<feature type="compositionally biased region" description="Acidic residues" evidence="4">
    <location>
        <begin position="166"/>
        <end position="182"/>
    </location>
</feature>
<evidence type="ECO:0000256" key="5">
    <source>
        <dbReference type="SAM" id="Phobius"/>
    </source>
</evidence>
<dbReference type="Pfam" id="PF02518">
    <property type="entry name" value="HATPase_c"/>
    <property type="match status" value="1"/>
</dbReference>
<dbReference type="Pfam" id="PF00072">
    <property type="entry name" value="Response_reg"/>
    <property type="match status" value="1"/>
</dbReference>
<organism evidence="8 9">
    <name type="scientific">Fibroporia radiculosa</name>
    <dbReference type="NCBI Taxonomy" id="599839"/>
    <lineage>
        <taxon>Eukaryota</taxon>
        <taxon>Fungi</taxon>
        <taxon>Dikarya</taxon>
        <taxon>Basidiomycota</taxon>
        <taxon>Agaricomycotina</taxon>
        <taxon>Agaricomycetes</taxon>
        <taxon>Polyporales</taxon>
        <taxon>Fibroporiaceae</taxon>
        <taxon>Fibroporia</taxon>
    </lineage>
</organism>
<dbReference type="RefSeq" id="XP_012178122.1">
    <property type="nucleotide sequence ID" value="XM_012322732.1"/>
</dbReference>
<dbReference type="AlphaFoldDB" id="J4H0S1"/>